<dbReference type="GO" id="GO:0043565">
    <property type="term" value="F:sequence-specific DNA binding"/>
    <property type="evidence" value="ECO:0007669"/>
    <property type="project" value="InterPro"/>
</dbReference>
<dbReference type="AlphaFoldDB" id="A0A1G9VLS1"/>
<dbReference type="Gene3D" id="1.10.10.60">
    <property type="entry name" value="Homeodomain-like"/>
    <property type="match status" value="1"/>
</dbReference>
<feature type="region of interest" description="Disordered" evidence="4">
    <location>
        <begin position="175"/>
        <end position="196"/>
    </location>
</feature>
<protein>
    <submittedName>
        <fullName evidence="6">Helix-turn-helix domain-containing protein</fullName>
    </submittedName>
</protein>
<dbReference type="InterPro" id="IPR018062">
    <property type="entry name" value="HTH_AraC-typ_CS"/>
</dbReference>
<evidence type="ECO:0000313" key="7">
    <source>
        <dbReference type="Proteomes" id="UP000198510"/>
    </source>
</evidence>
<evidence type="ECO:0000313" key="6">
    <source>
        <dbReference type="EMBL" id="SDM73144.1"/>
    </source>
</evidence>
<proteinExistence type="predicted"/>
<dbReference type="GO" id="GO:0003700">
    <property type="term" value="F:DNA-binding transcription factor activity"/>
    <property type="evidence" value="ECO:0007669"/>
    <property type="project" value="InterPro"/>
</dbReference>
<gene>
    <name evidence="6" type="ORF">SAMN05421823_1222</name>
</gene>
<organism evidence="6 7">
    <name type="scientific">Catalinimonas alkaloidigena</name>
    <dbReference type="NCBI Taxonomy" id="1075417"/>
    <lineage>
        <taxon>Bacteria</taxon>
        <taxon>Pseudomonadati</taxon>
        <taxon>Bacteroidota</taxon>
        <taxon>Cytophagia</taxon>
        <taxon>Cytophagales</taxon>
        <taxon>Catalimonadaceae</taxon>
        <taxon>Catalinimonas</taxon>
    </lineage>
</organism>
<evidence type="ECO:0000256" key="2">
    <source>
        <dbReference type="ARBA" id="ARBA00023125"/>
    </source>
</evidence>
<keyword evidence="1" id="KW-0805">Transcription regulation</keyword>
<dbReference type="PROSITE" id="PS00041">
    <property type="entry name" value="HTH_ARAC_FAMILY_1"/>
    <property type="match status" value="1"/>
</dbReference>
<dbReference type="Proteomes" id="UP000198510">
    <property type="component" value="Unassembled WGS sequence"/>
</dbReference>
<evidence type="ECO:0000256" key="4">
    <source>
        <dbReference type="SAM" id="MobiDB-lite"/>
    </source>
</evidence>
<dbReference type="InterPro" id="IPR009057">
    <property type="entry name" value="Homeodomain-like_sf"/>
</dbReference>
<keyword evidence="7" id="KW-1185">Reference proteome</keyword>
<dbReference type="PANTHER" id="PTHR43280:SF28">
    <property type="entry name" value="HTH-TYPE TRANSCRIPTIONAL ACTIVATOR RHAS"/>
    <property type="match status" value="1"/>
</dbReference>
<keyword evidence="2" id="KW-0238">DNA-binding</keyword>
<dbReference type="STRING" id="1075417.SAMN05421823_1222"/>
<dbReference type="EMBL" id="FNFO01000022">
    <property type="protein sequence ID" value="SDM73144.1"/>
    <property type="molecule type" value="Genomic_DNA"/>
</dbReference>
<dbReference type="SUPFAM" id="SSF46689">
    <property type="entry name" value="Homeodomain-like"/>
    <property type="match status" value="1"/>
</dbReference>
<dbReference type="Gene3D" id="3.30.70.100">
    <property type="match status" value="1"/>
</dbReference>
<sequence>MPIERLAIKNMVCPRCIKVVYHVLEQCGAKVYEVQLGQAEVDSLDLTTVECIRVALQKEGFELLEQRSDVVAECVKSCLIALVYSDELPTKLSRKLSSYLAEQLQEDYARLRASFHESEGIHINQYFIELKIERVKELLSYRELNLTQIARLLGYSSIGHLSAQFRKVTGLSPRQYQKLSNPPRRSPGEIGLNSKA</sequence>
<reference evidence="6 7" key="1">
    <citation type="submission" date="2016-10" db="EMBL/GenBank/DDBJ databases">
        <authorList>
            <person name="de Groot N.N."/>
        </authorList>
    </citation>
    <scope>NUCLEOTIDE SEQUENCE [LARGE SCALE GENOMIC DNA]</scope>
    <source>
        <strain evidence="6 7">DSM 25186</strain>
    </source>
</reference>
<dbReference type="RefSeq" id="WP_089688752.1">
    <property type="nucleotide sequence ID" value="NZ_FNFO01000022.1"/>
</dbReference>
<dbReference type="PROSITE" id="PS01124">
    <property type="entry name" value="HTH_ARAC_FAMILY_2"/>
    <property type="match status" value="1"/>
</dbReference>
<evidence type="ECO:0000259" key="5">
    <source>
        <dbReference type="PROSITE" id="PS01124"/>
    </source>
</evidence>
<name>A0A1G9VLS1_9BACT</name>
<dbReference type="PANTHER" id="PTHR43280">
    <property type="entry name" value="ARAC-FAMILY TRANSCRIPTIONAL REGULATOR"/>
    <property type="match status" value="1"/>
</dbReference>
<dbReference type="InterPro" id="IPR018060">
    <property type="entry name" value="HTH_AraC"/>
</dbReference>
<feature type="domain" description="HTH araC/xylS-type" evidence="5">
    <location>
        <begin position="100"/>
        <end position="179"/>
    </location>
</feature>
<keyword evidence="3" id="KW-0804">Transcription</keyword>
<dbReference type="SMART" id="SM00342">
    <property type="entry name" value="HTH_ARAC"/>
    <property type="match status" value="1"/>
</dbReference>
<evidence type="ECO:0000256" key="1">
    <source>
        <dbReference type="ARBA" id="ARBA00023015"/>
    </source>
</evidence>
<dbReference type="OrthoDB" id="952277at2"/>
<accession>A0A1G9VLS1</accession>
<dbReference type="Pfam" id="PF12833">
    <property type="entry name" value="HTH_18"/>
    <property type="match status" value="1"/>
</dbReference>
<evidence type="ECO:0000256" key="3">
    <source>
        <dbReference type="ARBA" id="ARBA00023163"/>
    </source>
</evidence>